<dbReference type="RefSeq" id="WP_045111789.1">
    <property type="nucleotide sequence ID" value="NZ_CAWQZC010000063.1"/>
</dbReference>
<dbReference type="Gene3D" id="3.40.50.10220">
    <property type="entry name" value="DNA polymerase III, psi subunit"/>
    <property type="match status" value="1"/>
</dbReference>
<organism evidence="3 5">
    <name type="scientific">Moritella viscosa</name>
    <dbReference type="NCBI Taxonomy" id="80854"/>
    <lineage>
        <taxon>Bacteria</taxon>
        <taxon>Pseudomonadati</taxon>
        <taxon>Pseudomonadota</taxon>
        <taxon>Gammaproteobacteria</taxon>
        <taxon>Alteromonadales</taxon>
        <taxon>Moritellaceae</taxon>
        <taxon>Moritella</taxon>
    </lineage>
</organism>
<dbReference type="KEGG" id="mvs:MVIS_3814"/>
<evidence type="ECO:0000313" key="5">
    <source>
        <dbReference type="Proteomes" id="UP000183794"/>
    </source>
</evidence>
<evidence type="ECO:0000313" key="4">
    <source>
        <dbReference type="Proteomes" id="UP000182660"/>
    </source>
</evidence>
<dbReference type="Pfam" id="PF03603">
    <property type="entry name" value="DNA_III_psi"/>
    <property type="match status" value="1"/>
</dbReference>
<dbReference type="SUPFAM" id="SSF102220">
    <property type="entry name" value="DNA polymerase III psi subunit"/>
    <property type="match status" value="1"/>
</dbReference>
<proteinExistence type="predicted"/>
<dbReference type="STRING" id="80854.MVIS_3814"/>
<dbReference type="GO" id="GO:0008408">
    <property type="term" value="F:3'-5' exonuclease activity"/>
    <property type="evidence" value="ECO:0007669"/>
    <property type="project" value="InterPro"/>
</dbReference>
<dbReference type="PATRIC" id="fig|80854.5.peg.4038"/>
<dbReference type="HOGENOM" id="CLU_132082_2_0_6"/>
<keyword evidence="1" id="KW-0808">Transferase</keyword>
<accession>A0A090IK68</accession>
<keyword evidence="1" id="KW-0235">DNA replication</keyword>
<dbReference type="EMBL" id="FPLD01000059">
    <property type="protein sequence ID" value="SGY99088.1"/>
    <property type="molecule type" value="Genomic_DNA"/>
</dbReference>
<dbReference type="Proteomes" id="UP000182660">
    <property type="component" value="Unassembled WGS sequence"/>
</dbReference>
<evidence type="ECO:0000256" key="1">
    <source>
        <dbReference type="PIRNR" id="PIRNR029225"/>
    </source>
</evidence>
<dbReference type="OrthoDB" id="5609147at2"/>
<dbReference type="EMBL" id="FPLJ01000049">
    <property type="protein sequence ID" value="SGY90444.1"/>
    <property type="molecule type" value="Genomic_DNA"/>
</dbReference>
<dbReference type="GeneID" id="61295827"/>
<dbReference type="GO" id="GO:0003887">
    <property type="term" value="F:DNA-directed DNA polymerase activity"/>
    <property type="evidence" value="ECO:0007669"/>
    <property type="project" value="UniProtKB-KW"/>
</dbReference>
<gene>
    <name evidence="2" type="ORF">MT2528_1928</name>
    <name evidence="3" type="ORF">NVI5450_2149</name>
</gene>
<keyword evidence="1" id="KW-0239">DNA-directed DNA polymerase</keyword>
<dbReference type="Proteomes" id="UP000183794">
    <property type="component" value="Unassembled WGS sequence"/>
</dbReference>
<name>A0A090IK68_9GAMM</name>
<evidence type="ECO:0000313" key="2">
    <source>
        <dbReference type="EMBL" id="SGY90444.1"/>
    </source>
</evidence>
<dbReference type="AlphaFoldDB" id="A0A090IK68"/>
<reference evidence="3 5" key="2">
    <citation type="submission" date="2016-11" db="EMBL/GenBank/DDBJ databases">
        <authorList>
            <person name="Jaros S."/>
            <person name="Januszkiewicz K."/>
            <person name="Wedrychowicz H."/>
        </authorList>
    </citation>
    <scope>NUCLEOTIDE SEQUENCE [LARGE SCALE GENOMIC DNA]</scope>
    <source>
        <strain evidence="3">NVI 5450</strain>
    </source>
</reference>
<sequence>MSNFSRYYLQQMGITLWQCHKPEQFPHLTSQAEKKPLPKHCQILIIANDKLTPHSQFIKQVLRTLQLEFNQSHIITEDELKYYYQTPKWIWTIGCKQSDLAAKQQLSSPHLDVLLHSAQAKKQLWQQIVSYMQ</sequence>
<evidence type="ECO:0000313" key="3">
    <source>
        <dbReference type="EMBL" id="SGY99088.1"/>
    </source>
</evidence>
<keyword evidence="4" id="KW-1185">Reference proteome</keyword>
<dbReference type="InterPro" id="IPR036654">
    <property type="entry name" value="DNA_pol_III_psi_sf"/>
</dbReference>
<dbReference type="InterPro" id="IPR004615">
    <property type="entry name" value="DNA_pol_III_psi"/>
</dbReference>
<dbReference type="GO" id="GO:0006260">
    <property type="term" value="P:DNA replication"/>
    <property type="evidence" value="ECO:0007669"/>
    <property type="project" value="UniProtKB-KW"/>
</dbReference>
<keyword evidence="1" id="KW-0548">Nucleotidyltransferase</keyword>
<dbReference type="PIRSF" id="PIRSF029225">
    <property type="entry name" value="DNA_pol_III_psi"/>
    <property type="match status" value="1"/>
</dbReference>
<comment type="function">
    <text evidence="1">Part of the beta sliding clamp loading complex, which hydrolyzes ATP to load the beta clamp onto primed DNA to form the DNA replication pre-initiation complex. DNA polymerase III is a complex, multichain enzyme responsible for most of the replicative synthesis in bacteria. This DNA polymerase also exhibits 3' to 5' exonuclease activity.</text>
</comment>
<reference evidence="2 4" key="1">
    <citation type="submission" date="2016-11" db="EMBL/GenBank/DDBJ databases">
        <authorList>
            <person name="Klemetsen T."/>
        </authorList>
    </citation>
    <scope>NUCLEOTIDE SEQUENCE [LARGE SCALE GENOMIC DNA]</scope>
    <source>
        <strain evidence="2">MT 2528</strain>
    </source>
</reference>
<protein>
    <recommendedName>
        <fullName evidence="1">DNA polymerase III subunit psi</fullName>
    </recommendedName>
</protein>